<proteinExistence type="inferred from homology"/>
<keyword evidence="2" id="KW-0805">Transcription regulation</keyword>
<organism evidence="10 12">
    <name type="scientific">Paenirhodobacter populi</name>
    <dbReference type="NCBI Taxonomy" id="2306993"/>
    <lineage>
        <taxon>Bacteria</taxon>
        <taxon>Pseudomonadati</taxon>
        <taxon>Pseudomonadota</taxon>
        <taxon>Alphaproteobacteria</taxon>
        <taxon>Rhodobacterales</taxon>
        <taxon>Rhodobacter group</taxon>
        <taxon>Paenirhodobacter</taxon>
    </lineage>
</organism>
<dbReference type="InterPro" id="IPR013321">
    <property type="entry name" value="Arc_rbn_hlx_hlx"/>
</dbReference>
<evidence type="ECO:0000256" key="4">
    <source>
        <dbReference type="ARBA" id="ARBA00023163"/>
    </source>
</evidence>
<dbReference type="EMBL" id="SAUX01000009">
    <property type="protein sequence ID" value="RWR30048.1"/>
    <property type="molecule type" value="Genomic_DNA"/>
</dbReference>
<accession>A0A451GC09</accession>
<dbReference type="OrthoDB" id="9806294at2"/>
<dbReference type="SUPFAM" id="SSF47598">
    <property type="entry name" value="Ribbon-helix-helix"/>
    <property type="match status" value="1"/>
</dbReference>
<evidence type="ECO:0000259" key="6">
    <source>
        <dbReference type="Pfam" id="PF01402"/>
    </source>
</evidence>
<evidence type="ECO:0000256" key="2">
    <source>
        <dbReference type="ARBA" id="ARBA00023015"/>
    </source>
</evidence>
<dbReference type="InterPro" id="IPR050192">
    <property type="entry name" value="CopG/NikR_regulator"/>
</dbReference>
<dbReference type="GO" id="GO:0006355">
    <property type="term" value="P:regulation of DNA-templated transcription"/>
    <property type="evidence" value="ECO:0007669"/>
    <property type="project" value="InterPro"/>
</dbReference>
<dbReference type="Gene3D" id="3.30.70.1150">
    <property type="entry name" value="ACT-like. Chain A, domain 2"/>
    <property type="match status" value="1"/>
</dbReference>
<dbReference type="Pfam" id="PF08753">
    <property type="entry name" value="NikR_C"/>
    <property type="match status" value="1"/>
</dbReference>
<evidence type="ECO:0000259" key="7">
    <source>
        <dbReference type="Pfam" id="PF08753"/>
    </source>
</evidence>
<dbReference type="InterPro" id="IPR010985">
    <property type="entry name" value="Ribbon_hlx_hlx"/>
</dbReference>
<dbReference type="PANTHER" id="PTHR34719:SF2">
    <property type="entry name" value="NICKEL-RESPONSIVE REGULATOR"/>
    <property type="match status" value="1"/>
</dbReference>
<evidence type="ECO:0000313" key="9">
    <source>
        <dbReference type="EMBL" id="RWR22496.1"/>
    </source>
</evidence>
<gene>
    <name evidence="10" type="primary">nikR</name>
    <name evidence="9" type="ORF">D2T30_06000</name>
    <name evidence="10" type="ORF">D2T31_09145</name>
    <name evidence="8" type="ORF">D2T33_08160</name>
</gene>
<sequence>MQRTTITLDDDLAAELEAYLARNGGQSRSEAIRDLIRRGLGQSAPPPGGAGCYGIVSYVVDQSVRNLAARLPQGRLDRHDQTVAALSVPLDHSHAVEISVMRGAARDVSAYAEALFLERGVMHGALGLIPVAEDTVWHVHNDGSSHAHSHPRVLAGFRGTE</sequence>
<keyword evidence="3" id="KW-0238">DNA-binding</keyword>
<dbReference type="GO" id="GO:0003677">
    <property type="term" value="F:DNA binding"/>
    <property type="evidence" value="ECO:0007669"/>
    <property type="project" value="UniProtKB-KW"/>
</dbReference>
<name>A0A443KBA9_9RHOB</name>
<dbReference type="InterPro" id="IPR014864">
    <property type="entry name" value="TF_NikR_Ni-bd_C"/>
</dbReference>
<dbReference type="RefSeq" id="WP_128208159.1">
    <property type="nucleotide sequence ID" value="NZ_JBHRSO010000039.1"/>
</dbReference>
<feature type="domain" description="Ribbon-helix-helix protein CopG" evidence="6">
    <location>
        <begin position="3"/>
        <end position="42"/>
    </location>
</feature>
<evidence type="ECO:0000256" key="5">
    <source>
        <dbReference type="SAM" id="MobiDB-lite"/>
    </source>
</evidence>
<dbReference type="Proteomes" id="UP000285295">
    <property type="component" value="Unassembled WGS sequence"/>
</dbReference>
<evidence type="ECO:0000313" key="10">
    <source>
        <dbReference type="EMBL" id="RWR30048.1"/>
    </source>
</evidence>
<evidence type="ECO:0000256" key="3">
    <source>
        <dbReference type="ARBA" id="ARBA00023125"/>
    </source>
</evidence>
<accession>A0A443KBA9</accession>
<dbReference type="InterPro" id="IPR045865">
    <property type="entry name" value="ACT-like_dom_sf"/>
</dbReference>
<accession>A0A443JPQ6</accession>
<keyword evidence="4" id="KW-0804">Transcription</keyword>
<dbReference type="AlphaFoldDB" id="A0A443KBA9"/>
<dbReference type="Proteomes" id="UP000284476">
    <property type="component" value="Unassembled WGS sequence"/>
</dbReference>
<reference evidence="11 12" key="2">
    <citation type="submission" date="2019-01" db="EMBL/GenBank/DDBJ databases">
        <authorList>
            <person name="Li Y."/>
        </authorList>
    </citation>
    <scope>NUCLEOTIDE SEQUENCE [LARGE SCALE GENOMIC DNA]</scope>
    <source>
        <strain evidence="8 13">2D-5</strain>
        <strain evidence="10 12">D19-10-3-21</strain>
        <strain evidence="9 11">SK2B-1</strain>
    </source>
</reference>
<dbReference type="SUPFAM" id="SSF55021">
    <property type="entry name" value="ACT-like"/>
    <property type="match status" value="1"/>
</dbReference>
<keyword evidence="13" id="KW-1185">Reference proteome</keyword>
<reference evidence="11 12" key="1">
    <citation type="submission" date="2019-01" db="EMBL/GenBank/DDBJ databases">
        <title>Sinorhodobacter populi sp. nov. isolated from the symptomatic bark tissue of Populus euramericana canker.</title>
        <authorList>
            <person name="Xu G."/>
        </authorList>
    </citation>
    <scope>NUCLEOTIDE SEQUENCE [LARGE SCALE GENOMIC DNA]</scope>
    <source>
        <strain evidence="8 13">2D-5</strain>
        <strain evidence="10 12">D19-10-3-21</strain>
        <strain evidence="9 11">SK2B-1</strain>
    </source>
</reference>
<dbReference type="PANTHER" id="PTHR34719">
    <property type="entry name" value="NICKEL-RESPONSIVE REGULATOR"/>
    <property type="match status" value="1"/>
</dbReference>
<evidence type="ECO:0000313" key="13">
    <source>
        <dbReference type="Proteomes" id="UP000285710"/>
    </source>
</evidence>
<evidence type="ECO:0000256" key="1">
    <source>
        <dbReference type="ARBA" id="ARBA00008478"/>
    </source>
</evidence>
<feature type="region of interest" description="Disordered" evidence="5">
    <location>
        <begin position="142"/>
        <end position="161"/>
    </location>
</feature>
<comment type="caution">
    <text evidence="10">The sequence shown here is derived from an EMBL/GenBank/DDBJ whole genome shotgun (WGS) entry which is preliminary data.</text>
</comment>
<dbReference type="EMBL" id="SAUZ01000005">
    <property type="protein sequence ID" value="RWR22496.1"/>
    <property type="molecule type" value="Genomic_DNA"/>
</dbReference>
<comment type="similarity">
    <text evidence="1">Belongs to the transcriptional regulatory CopG/NikR family.</text>
</comment>
<dbReference type="InterPro" id="IPR002145">
    <property type="entry name" value="CopG"/>
</dbReference>
<dbReference type="InterPro" id="IPR027271">
    <property type="entry name" value="Acetolactate_synth/TF_NikR_C"/>
</dbReference>
<dbReference type="NCBIfam" id="NF002815">
    <property type="entry name" value="PRK02967.1"/>
    <property type="match status" value="1"/>
</dbReference>
<dbReference type="Gene3D" id="1.10.1220.10">
    <property type="entry name" value="Met repressor-like"/>
    <property type="match status" value="1"/>
</dbReference>
<feature type="domain" description="Transcription factor NikR nickel binding C-terminal" evidence="7">
    <location>
        <begin position="54"/>
        <end position="128"/>
    </location>
</feature>
<evidence type="ECO:0000313" key="11">
    <source>
        <dbReference type="Proteomes" id="UP000284476"/>
    </source>
</evidence>
<evidence type="ECO:0000313" key="8">
    <source>
        <dbReference type="EMBL" id="RWR12677.1"/>
    </source>
</evidence>
<evidence type="ECO:0000313" key="12">
    <source>
        <dbReference type="Proteomes" id="UP000285295"/>
    </source>
</evidence>
<dbReference type="Proteomes" id="UP000285710">
    <property type="component" value="Unassembled WGS sequence"/>
</dbReference>
<dbReference type="Pfam" id="PF01402">
    <property type="entry name" value="RHH_1"/>
    <property type="match status" value="1"/>
</dbReference>
<protein>
    <submittedName>
        <fullName evidence="10">Nickel-responsive transcriptional regulator NikR</fullName>
    </submittedName>
</protein>
<dbReference type="EMBL" id="SAUW01000007">
    <property type="protein sequence ID" value="RWR12677.1"/>
    <property type="molecule type" value="Genomic_DNA"/>
</dbReference>
<dbReference type="CDD" id="cd22231">
    <property type="entry name" value="RHH_NikR_HicB-like"/>
    <property type="match status" value="1"/>
</dbReference>